<gene>
    <name evidence="2" type="ORF">JG687_00008759</name>
</gene>
<evidence type="ECO:0000313" key="2">
    <source>
        <dbReference type="EMBL" id="KAG6959498.1"/>
    </source>
</evidence>
<feature type="region of interest" description="Disordered" evidence="1">
    <location>
        <begin position="1"/>
        <end position="50"/>
    </location>
</feature>
<dbReference type="EMBL" id="JAENGZ010000433">
    <property type="protein sequence ID" value="KAG6959498.1"/>
    <property type="molecule type" value="Genomic_DNA"/>
</dbReference>
<protein>
    <submittedName>
        <fullName evidence="2">Uncharacterized protein</fullName>
    </submittedName>
</protein>
<dbReference type="Proteomes" id="UP000688947">
    <property type="component" value="Unassembled WGS sequence"/>
</dbReference>
<sequence>MGNLAGTTKSSASTITPIEVGEPSASAKEPSASIRDPSVGTNALGDDPDGLSVRTTEFGARSDSSVGEPTQIRVVSLPFESCLEEYQSRTLQLYTIHTTVKAKTRNAIIKAKKKWSEAEVIAESLVTATRRCCANMVGTKVTEKTVTGPDIEDVVQPQFLDQGHEEQPGTQSSAKNEIYDHYPVNRRVTDPDVINFVDELVKAGGKPKKILKYLQETTGDEFSRERWDQSDGRKATIRILLLLVWYGRIWYGRPYEWKSKCQALQ</sequence>
<dbReference type="OrthoDB" id="128069at2759"/>
<dbReference type="VEuPathDB" id="FungiDB:PC110_g10790"/>
<comment type="caution">
    <text evidence="2">The sequence shown here is derived from an EMBL/GenBank/DDBJ whole genome shotgun (WGS) entry which is preliminary data.</text>
</comment>
<proteinExistence type="predicted"/>
<feature type="compositionally biased region" description="Low complexity" evidence="1">
    <location>
        <begin position="22"/>
        <end position="33"/>
    </location>
</feature>
<evidence type="ECO:0000313" key="3">
    <source>
        <dbReference type="Proteomes" id="UP000688947"/>
    </source>
</evidence>
<dbReference type="AlphaFoldDB" id="A0A8T1UDX9"/>
<organism evidence="2 3">
    <name type="scientific">Phytophthora cactorum</name>
    <dbReference type="NCBI Taxonomy" id="29920"/>
    <lineage>
        <taxon>Eukaryota</taxon>
        <taxon>Sar</taxon>
        <taxon>Stramenopiles</taxon>
        <taxon>Oomycota</taxon>
        <taxon>Peronosporomycetes</taxon>
        <taxon>Peronosporales</taxon>
        <taxon>Peronosporaceae</taxon>
        <taxon>Phytophthora</taxon>
    </lineage>
</organism>
<accession>A0A8T1UDX9</accession>
<name>A0A8T1UDX9_9STRA</name>
<evidence type="ECO:0000256" key="1">
    <source>
        <dbReference type="SAM" id="MobiDB-lite"/>
    </source>
</evidence>
<reference evidence="2" key="1">
    <citation type="submission" date="2021-01" db="EMBL/GenBank/DDBJ databases">
        <title>Phytophthora aleatoria, a newly-described species from Pinus radiata is distinct from Phytophthora cactorum isolates based on comparative genomics.</title>
        <authorList>
            <person name="Mcdougal R."/>
            <person name="Panda P."/>
            <person name="Williams N."/>
            <person name="Studholme D.J."/>
        </authorList>
    </citation>
    <scope>NUCLEOTIDE SEQUENCE</scope>
    <source>
        <strain evidence="2">NZFS 3830</strain>
    </source>
</reference>
<feature type="compositionally biased region" description="Polar residues" evidence="1">
    <location>
        <begin position="1"/>
        <end position="16"/>
    </location>
</feature>